<organism evidence="1 2">
    <name type="scientific">Naganishia adeliensis</name>
    <dbReference type="NCBI Taxonomy" id="92952"/>
    <lineage>
        <taxon>Eukaryota</taxon>
        <taxon>Fungi</taxon>
        <taxon>Dikarya</taxon>
        <taxon>Basidiomycota</taxon>
        <taxon>Agaricomycotina</taxon>
        <taxon>Tremellomycetes</taxon>
        <taxon>Filobasidiales</taxon>
        <taxon>Filobasidiaceae</taxon>
        <taxon>Naganishia</taxon>
    </lineage>
</organism>
<dbReference type="EMBL" id="JASBWS010000002">
    <property type="protein sequence ID" value="KAJ9117154.1"/>
    <property type="molecule type" value="Genomic_DNA"/>
</dbReference>
<dbReference type="Proteomes" id="UP001230649">
    <property type="component" value="Unassembled WGS sequence"/>
</dbReference>
<reference evidence="1" key="1">
    <citation type="submission" date="2023-04" db="EMBL/GenBank/DDBJ databases">
        <title>Draft Genome sequencing of Naganishia species isolated from polar environments using Oxford Nanopore Technology.</title>
        <authorList>
            <person name="Leo P."/>
            <person name="Venkateswaran K."/>
        </authorList>
    </citation>
    <scope>NUCLEOTIDE SEQUENCE</scope>
    <source>
        <strain evidence="1">MNA-CCFEE 5262</strain>
    </source>
</reference>
<keyword evidence="2" id="KW-1185">Reference proteome</keyword>
<evidence type="ECO:0000313" key="1">
    <source>
        <dbReference type="EMBL" id="KAJ9117154.1"/>
    </source>
</evidence>
<sequence>MSTTSRSVQVEHPETPSTPGAKREQRLIVVSNRLPVTMKKDASGKYTYKMSSGGLVSALSGCKKTMSFTWIGWPGQDIPVEDREEVNAHLLKEYQCYPVYLSDELADRHYNGFSNSILWPLFHYHPGEMNFVETHWLAEANMRFAEVVNSFVAAGDMVWVQDYHCKLQSFLCLTATVMLLPMLLRAMISGGQVSQGETTRKELSRMAVGVPSDIAHTFGIDEGVADVESPFEEDEEKQLQERWAEAKERADKAAEANGKAGVKIGFFLHTPFPSSEIYRILPVRREILLGVLQCDLIGFHTYDYARHFLSSCTRILGLPTMPNGVNFEGRYAHVGTFPIGIEPMQFVEGLRKESVKQRLAQLEKRFEGVKVIVGVDRLDYIKGVPQKMHAMEIFLEQHPEWIGKVVLVQLAIPSRQDVEEYQNLRSMVNELVGRINGQFGTVEYVPIHFMHTSVPLDELTAMYALSDACLVTSTRDGMNLVAYEYISSQVDKHGVMILSEFAGAAQSLNGSVIMNPWDVQSTADAIHAAVTMDAETRKSNHEKLWRYVSTHTSERWGTDFVTELKRIHGAAPPAPIPAGKQRRKSMADSVRSINRRRGIHGTSCTGALEEMVSTPVRRSTRGVPLVAPSSAQYAHANSSTYSWLEPAPSPEDADQDDGTEPKRYFKSFMRVSQVKSGKSNKRSTKTSGEPAIEQLKFSIADGVLVACHGNSIGVGVLTKLEDEDDDEEEQSRQEWKKQCEIRWCYRRQDLPTTMNQMRLLDHELLYATSSTKPVTSFLPLESLIHTCSIISSEKFASLYPAFHPSWSTRWKITTDALSDNGESDEEDEDDEDELLLNLSSEQKLDREVQATKIPPAVSLATSTSGFNAHKRAVPLVYFCRRAFDKFGKGGEGKSWWYINWESLFSRGVNEGNWSVTNDVKLQPKKAAVPKTTKPKPTPSRTSKRGAASSRKVGTEAEEADEDGSGEDTASDLEDVESVASEEIDDAAPSDEDEDAGTSALPSTPSKKRKRAGPTKTKETPRKRRKNETSETCHAPSQPQA</sequence>
<comment type="caution">
    <text evidence="1">The sequence shown here is derived from an EMBL/GenBank/DDBJ whole genome shotgun (WGS) entry which is preliminary data.</text>
</comment>
<name>A0ACC2X165_9TREE</name>
<proteinExistence type="predicted"/>
<evidence type="ECO:0000313" key="2">
    <source>
        <dbReference type="Proteomes" id="UP001230649"/>
    </source>
</evidence>
<protein>
    <submittedName>
        <fullName evidence="1">Uncharacterized protein</fullName>
    </submittedName>
</protein>
<accession>A0ACC2X165</accession>
<gene>
    <name evidence="1" type="ORF">QFC20_000297</name>
</gene>